<name>A0A447T7Y8_CHRVL</name>
<keyword evidence="1" id="KW-0812">Transmembrane</keyword>
<keyword evidence="1" id="KW-0472">Membrane</keyword>
<protein>
    <submittedName>
        <fullName evidence="2">Uncharacterized protein</fullName>
    </submittedName>
</protein>
<evidence type="ECO:0000256" key="1">
    <source>
        <dbReference type="SAM" id="Phobius"/>
    </source>
</evidence>
<dbReference type="Proteomes" id="UP000275777">
    <property type="component" value="Chromosome"/>
</dbReference>
<sequence>MALISRQQGKQAAQLLTGKGGQLNETISALAAYEDKLNEDLARQGEDTYADSRNRLLLLAGVALLASVAIGLLIRRDLLRTLAASCNKWPN</sequence>
<dbReference type="AlphaFoldDB" id="A0A447T7Y8"/>
<keyword evidence="1" id="KW-1133">Transmembrane helix</keyword>
<organism evidence="2 3">
    <name type="scientific">Chromobacterium violaceum</name>
    <dbReference type="NCBI Taxonomy" id="536"/>
    <lineage>
        <taxon>Bacteria</taxon>
        <taxon>Pseudomonadati</taxon>
        <taxon>Pseudomonadota</taxon>
        <taxon>Betaproteobacteria</taxon>
        <taxon>Neisseriales</taxon>
        <taxon>Chromobacteriaceae</taxon>
        <taxon>Chromobacterium</taxon>
    </lineage>
</organism>
<accession>A0A447T7Y8</accession>
<gene>
    <name evidence="2" type="ORF">NCTC9695_01410</name>
</gene>
<reference evidence="2 3" key="1">
    <citation type="submission" date="2018-12" db="EMBL/GenBank/DDBJ databases">
        <authorList>
            <consortium name="Pathogen Informatics"/>
        </authorList>
    </citation>
    <scope>NUCLEOTIDE SEQUENCE [LARGE SCALE GENOMIC DNA]</scope>
    <source>
        <strain evidence="2 3">NCTC9695</strain>
    </source>
</reference>
<feature type="transmembrane region" description="Helical" evidence="1">
    <location>
        <begin position="56"/>
        <end position="74"/>
    </location>
</feature>
<proteinExistence type="predicted"/>
<dbReference type="EMBL" id="LR134182">
    <property type="protein sequence ID" value="VEB41003.1"/>
    <property type="molecule type" value="Genomic_DNA"/>
</dbReference>
<evidence type="ECO:0000313" key="3">
    <source>
        <dbReference type="Proteomes" id="UP000275777"/>
    </source>
</evidence>
<evidence type="ECO:0000313" key="2">
    <source>
        <dbReference type="EMBL" id="VEB41003.1"/>
    </source>
</evidence>